<dbReference type="Pfam" id="PF13401">
    <property type="entry name" value="AAA_22"/>
    <property type="match status" value="1"/>
</dbReference>
<dbReference type="EMBL" id="CP089291">
    <property type="protein sequence ID" value="UOF88942.1"/>
    <property type="molecule type" value="Genomic_DNA"/>
</dbReference>
<protein>
    <submittedName>
        <fullName evidence="6">AAA family ATPase</fullName>
    </submittedName>
</protein>
<evidence type="ECO:0000313" key="3">
    <source>
        <dbReference type="EMBL" id="UOF90078.1"/>
    </source>
</evidence>
<dbReference type="Proteomes" id="UP000830167">
    <property type="component" value="Chromosome"/>
</dbReference>
<dbReference type="EMBL" id="CP089291">
    <property type="protein sequence ID" value="UOF91959.1"/>
    <property type="molecule type" value="Genomic_DNA"/>
</dbReference>
<evidence type="ECO:0000313" key="4">
    <source>
        <dbReference type="EMBL" id="UOF90813.1"/>
    </source>
</evidence>
<accession>A0ABY4CM17</accession>
<gene>
    <name evidence="4" type="ORF">LSG31_00575</name>
    <name evidence="5" type="ORF">LSG31_01785</name>
    <name evidence="6" type="ORF">LSG31_04200</name>
    <name evidence="7" type="ORF">LSG31_06905</name>
    <name evidence="8" type="ORF">LSG31_09850</name>
    <name evidence="9" type="ORF">LSG31_10660</name>
    <name evidence="2" type="ORF">LSG31_13495</name>
    <name evidence="3" type="ORF">LSG31_19775</name>
</gene>
<dbReference type="EMBL" id="CP089291">
    <property type="protein sequence ID" value="UOF90813.1"/>
    <property type="molecule type" value="Genomic_DNA"/>
</dbReference>
<dbReference type="PANTHER" id="PTHR35894:SF1">
    <property type="entry name" value="PHOSPHORIBULOKINASE _ URIDINE KINASE FAMILY"/>
    <property type="match status" value="1"/>
</dbReference>
<dbReference type="Gene3D" id="3.40.50.300">
    <property type="entry name" value="P-loop containing nucleotide triphosphate hydrolases"/>
    <property type="match status" value="1"/>
</dbReference>
<dbReference type="EMBL" id="CP089291">
    <property type="protein sequence ID" value="UOF91463.1"/>
    <property type="molecule type" value="Genomic_DNA"/>
</dbReference>
<dbReference type="InterPro" id="IPR052026">
    <property type="entry name" value="ExeA_AAA_ATPase_DNA-bind"/>
</dbReference>
<organism evidence="6 10">
    <name type="scientific">Fodinisporobacter ferrooxydans</name>
    <dbReference type="NCBI Taxonomy" id="2901836"/>
    <lineage>
        <taxon>Bacteria</taxon>
        <taxon>Bacillati</taxon>
        <taxon>Bacillota</taxon>
        <taxon>Bacilli</taxon>
        <taxon>Bacillales</taxon>
        <taxon>Alicyclobacillaceae</taxon>
        <taxon>Fodinisporobacter</taxon>
    </lineage>
</organism>
<dbReference type="RefSeq" id="WP_347435624.1">
    <property type="nucleotide sequence ID" value="NZ_CP089291.1"/>
</dbReference>
<dbReference type="EMBL" id="CP089291">
    <property type="protein sequence ID" value="UOF92426.1"/>
    <property type="molecule type" value="Genomic_DNA"/>
</dbReference>
<sequence>MIMAFYSLSKIPFAKETKGMSPYTSRSFQEAMGCLTYMKQVRGMALVVGDPGAGKTYALGAFAEGLGQSLYKVIYFPLSTGTVTDFYRGLAFGLGEQPQSRKVDLFRQIQQAISRLFYEQKITPVFILDEMQMAKDVFLQDLSLLFNFHMDTQNPFVLLICGWPYLRDRLSLNPHRSLSQRLLVRHQVEPLDKEEVKGYMEHHLAYAGAKYPIFTEDAIEAVSACSNGYPRLINLLAMHALLYGSQNKKEQIDAEVIRIIAPECGLALR</sequence>
<evidence type="ECO:0000313" key="6">
    <source>
        <dbReference type="EMBL" id="UOF91463.1"/>
    </source>
</evidence>
<proteinExistence type="predicted"/>
<dbReference type="SUPFAM" id="SSF52540">
    <property type="entry name" value="P-loop containing nucleoside triphosphate hydrolases"/>
    <property type="match status" value="1"/>
</dbReference>
<evidence type="ECO:0000313" key="7">
    <source>
        <dbReference type="EMBL" id="UOF91959.1"/>
    </source>
</evidence>
<dbReference type="EMBL" id="CP089291">
    <property type="protein sequence ID" value="UOF90078.1"/>
    <property type="molecule type" value="Genomic_DNA"/>
</dbReference>
<dbReference type="EMBL" id="CP089291">
    <property type="protein sequence ID" value="UOF92568.1"/>
    <property type="molecule type" value="Genomic_DNA"/>
</dbReference>
<evidence type="ECO:0000313" key="9">
    <source>
        <dbReference type="EMBL" id="UOF92568.1"/>
    </source>
</evidence>
<evidence type="ECO:0000313" key="8">
    <source>
        <dbReference type="EMBL" id="UOF92426.1"/>
    </source>
</evidence>
<dbReference type="SMART" id="SM00382">
    <property type="entry name" value="AAA"/>
    <property type="match status" value="1"/>
</dbReference>
<name>A0ABY4CM17_9BACL</name>
<dbReference type="EMBL" id="CP089291">
    <property type="protein sequence ID" value="UOF91037.1"/>
    <property type="molecule type" value="Genomic_DNA"/>
</dbReference>
<dbReference type="PANTHER" id="PTHR35894">
    <property type="entry name" value="GENERAL SECRETION PATHWAY PROTEIN A-RELATED"/>
    <property type="match status" value="1"/>
</dbReference>
<reference evidence="6" key="1">
    <citation type="submission" date="2021-12" db="EMBL/GenBank/DDBJ databases">
        <title>Alicyclobacillaceae gen. nov., sp. nov., isolated from chalcocite enrichment system.</title>
        <authorList>
            <person name="Jiang Z."/>
        </authorList>
    </citation>
    <scope>NUCLEOTIDE SEQUENCE</scope>
    <source>
        <strain evidence="6">MYW30-H2</strain>
    </source>
</reference>
<keyword evidence="10" id="KW-1185">Reference proteome</keyword>
<dbReference type="InterPro" id="IPR027417">
    <property type="entry name" value="P-loop_NTPase"/>
</dbReference>
<evidence type="ECO:0000259" key="1">
    <source>
        <dbReference type="SMART" id="SM00382"/>
    </source>
</evidence>
<evidence type="ECO:0000313" key="2">
    <source>
        <dbReference type="EMBL" id="UOF88942.1"/>
    </source>
</evidence>
<evidence type="ECO:0000313" key="10">
    <source>
        <dbReference type="Proteomes" id="UP000830167"/>
    </source>
</evidence>
<dbReference type="InterPro" id="IPR003593">
    <property type="entry name" value="AAA+_ATPase"/>
</dbReference>
<evidence type="ECO:0000313" key="5">
    <source>
        <dbReference type="EMBL" id="UOF91037.1"/>
    </source>
</evidence>
<dbReference type="InterPro" id="IPR049945">
    <property type="entry name" value="AAA_22"/>
</dbReference>
<feature type="domain" description="AAA+ ATPase" evidence="1">
    <location>
        <begin position="41"/>
        <end position="194"/>
    </location>
</feature>